<dbReference type="PANTHER" id="PTHR30329:SF21">
    <property type="entry name" value="LIPOPROTEIN YIAD-RELATED"/>
    <property type="match status" value="1"/>
</dbReference>
<dbReference type="STRING" id="1278298.GCA_000428685_00278"/>
<dbReference type="EC" id="1.97.1.12" evidence="8"/>
<gene>
    <name evidence="8" type="primary">psaB</name>
    <name evidence="8" type="ORF">NCTC11923_00755</name>
</gene>
<dbReference type="KEGG" id="asla:NCTC11923_00755"/>
<keyword evidence="2 4" id="KW-0472">Membrane</keyword>
<evidence type="ECO:0000256" key="6">
    <source>
        <dbReference type="SAM" id="SignalP"/>
    </source>
</evidence>
<keyword evidence="3" id="KW-0998">Cell outer membrane</keyword>
<dbReference type="PRINTS" id="PR01021">
    <property type="entry name" value="OMPADOMAIN"/>
</dbReference>
<feature type="signal peptide" evidence="6">
    <location>
        <begin position="1"/>
        <end position="19"/>
    </location>
</feature>
<dbReference type="PROSITE" id="PS51257">
    <property type="entry name" value="PROKAR_LIPOPROTEIN"/>
    <property type="match status" value="1"/>
</dbReference>
<feature type="chain" id="PRO_5039049124" evidence="6">
    <location>
        <begin position="20"/>
        <end position="419"/>
    </location>
</feature>
<evidence type="ECO:0000256" key="3">
    <source>
        <dbReference type="ARBA" id="ARBA00023237"/>
    </source>
</evidence>
<dbReference type="GO" id="GO:0009279">
    <property type="term" value="C:cell outer membrane"/>
    <property type="evidence" value="ECO:0007669"/>
    <property type="project" value="UniProtKB-SubCell"/>
</dbReference>
<keyword evidence="8" id="KW-0560">Oxidoreductase</keyword>
<dbReference type="InterPro" id="IPR006665">
    <property type="entry name" value="OmpA-like"/>
</dbReference>
<evidence type="ECO:0000259" key="7">
    <source>
        <dbReference type="PROSITE" id="PS51123"/>
    </source>
</evidence>
<evidence type="ECO:0000313" key="9">
    <source>
        <dbReference type="Proteomes" id="UP000276899"/>
    </source>
</evidence>
<dbReference type="InterPro" id="IPR006664">
    <property type="entry name" value="OMP_bac"/>
</dbReference>
<keyword evidence="6" id="KW-0732">Signal</keyword>
<evidence type="ECO:0000256" key="4">
    <source>
        <dbReference type="PROSITE-ProRule" id="PRU00473"/>
    </source>
</evidence>
<organism evidence="8 9">
    <name type="scientific">Actinomyces slackii</name>
    <dbReference type="NCBI Taxonomy" id="52774"/>
    <lineage>
        <taxon>Bacteria</taxon>
        <taxon>Bacillati</taxon>
        <taxon>Actinomycetota</taxon>
        <taxon>Actinomycetes</taxon>
        <taxon>Actinomycetales</taxon>
        <taxon>Actinomycetaceae</taxon>
        <taxon>Actinomyces</taxon>
    </lineage>
</organism>
<dbReference type="Proteomes" id="UP000276899">
    <property type="component" value="Chromosome"/>
</dbReference>
<sequence>MRRFLTLACASACALSLTACSLNLGSGSSGSDAAAPASEASSQADGETGAQSQASNSSGASAGATTGASAQTVAGYEAGEIPPIPMFTLPDLGLLTDSGGAFTQDLTRDITSVPGVSVGPARCDEPGVLSTGSGTTVIGGDGSASSASSQGPAVVNNGDGSASYSKDNVSIVNNGDGSGSYSDGTVSIVVNGDKSGSYTDTHLSVVVNGDGSGSYTNSQTGESIVINSDGSGSYSTGEVSIVNNGDGSGSYTDKSLSIVNNGDGTALVNAQTVKAKPLPKVGKVGDFPSIDAVNPVTSCGTVITLEDGVLFDFGASEVRADASTTLGNLATVLKDAKAPSIQVLGHTDSIADDAFNQTLSEERAQAVADALKADGVNASMEVIGHGETRPVAPNENPDGSDNPAGRQLNRRVEIFIPAF</sequence>
<proteinExistence type="predicted"/>
<feature type="region of interest" description="Disordered" evidence="5">
    <location>
        <begin position="386"/>
        <end position="407"/>
    </location>
</feature>
<dbReference type="PROSITE" id="PS51123">
    <property type="entry name" value="OMPA_2"/>
    <property type="match status" value="1"/>
</dbReference>
<dbReference type="CDD" id="cd07185">
    <property type="entry name" value="OmpA_C-like"/>
    <property type="match status" value="1"/>
</dbReference>
<dbReference type="InterPro" id="IPR050330">
    <property type="entry name" value="Bact_OuterMem_StrucFunc"/>
</dbReference>
<evidence type="ECO:0000256" key="1">
    <source>
        <dbReference type="ARBA" id="ARBA00004442"/>
    </source>
</evidence>
<dbReference type="GO" id="GO:0016491">
    <property type="term" value="F:oxidoreductase activity"/>
    <property type="evidence" value="ECO:0007669"/>
    <property type="project" value="UniProtKB-KW"/>
</dbReference>
<dbReference type="EMBL" id="LR134363">
    <property type="protein sequence ID" value="VEG74135.1"/>
    <property type="molecule type" value="Genomic_DNA"/>
</dbReference>
<feature type="region of interest" description="Disordered" evidence="5">
    <location>
        <begin position="31"/>
        <end position="65"/>
    </location>
</feature>
<dbReference type="AlphaFoldDB" id="A0A3S4WJ98"/>
<evidence type="ECO:0000256" key="5">
    <source>
        <dbReference type="SAM" id="MobiDB-lite"/>
    </source>
</evidence>
<feature type="region of interest" description="Disordered" evidence="5">
    <location>
        <begin position="117"/>
        <end position="164"/>
    </location>
</feature>
<evidence type="ECO:0000256" key="2">
    <source>
        <dbReference type="ARBA" id="ARBA00023136"/>
    </source>
</evidence>
<feature type="domain" description="OmpA-like" evidence="7">
    <location>
        <begin position="298"/>
        <end position="419"/>
    </location>
</feature>
<protein>
    <submittedName>
        <fullName evidence="8">Photosystem I P700 chlorophyll a apoprotein A2</fullName>
        <ecNumber evidence="8">1.97.1.12</ecNumber>
    </submittedName>
</protein>
<evidence type="ECO:0000313" key="8">
    <source>
        <dbReference type="EMBL" id="VEG74135.1"/>
    </source>
</evidence>
<dbReference type="SUPFAM" id="SSF103088">
    <property type="entry name" value="OmpA-like"/>
    <property type="match status" value="1"/>
</dbReference>
<accession>A0A3S4WJ98</accession>
<dbReference type="InterPro" id="IPR036737">
    <property type="entry name" value="OmpA-like_sf"/>
</dbReference>
<dbReference type="Gene3D" id="3.30.1330.60">
    <property type="entry name" value="OmpA-like domain"/>
    <property type="match status" value="1"/>
</dbReference>
<reference evidence="8 9" key="1">
    <citation type="submission" date="2018-12" db="EMBL/GenBank/DDBJ databases">
        <authorList>
            <consortium name="Pathogen Informatics"/>
        </authorList>
    </citation>
    <scope>NUCLEOTIDE SEQUENCE [LARGE SCALE GENOMIC DNA]</scope>
    <source>
        <strain evidence="8 9">NCTC11923</strain>
    </source>
</reference>
<dbReference type="PANTHER" id="PTHR30329">
    <property type="entry name" value="STATOR ELEMENT OF FLAGELLAR MOTOR COMPLEX"/>
    <property type="match status" value="1"/>
</dbReference>
<name>A0A3S4WJ98_9ACTO</name>
<comment type="subcellular location">
    <subcellularLocation>
        <location evidence="1">Cell outer membrane</location>
    </subcellularLocation>
</comment>
<keyword evidence="9" id="KW-1185">Reference proteome</keyword>
<dbReference type="Pfam" id="PF00691">
    <property type="entry name" value="OmpA"/>
    <property type="match status" value="1"/>
</dbReference>